<dbReference type="Proteomes" id="UP001209878">
    <property type="component" value="Unassembled WGS sequence"/>
</dbReference>
<dbReference type="InterPro" id="IPR006076">
    <property type="entry name" value="FAD-dep_OxRdtase"/>
</dbReference>
<dbReference type="GO" id="GO:0016491">
    <property type="term" value="F:oxidoreductase activity"/>
    <property type="evidence" value="ECO:0007669"/>
    <property type="project" value="UniProtKB-KW"/>
</dbReference>
<dbReference type="PANTHER" id="PTHR13847:SF287">
    <property type="entry name" value="FAD-DEPENDENT OXIDOREDUCTASE DOMAIN-CONTAINING PROTEIN 1"/>
    <property type="match status" value="1"/>
</dbReference>
<feature type="region of interest" description="Disordered" evidence="4">
    <location>
        <begin position="90"/>
        <end position="120"/>
    </location>
</feature>
<evidence type="ECO:0000256" key="2">
    <source>
        <dbReference type="ARBA" id="ARBA00039785"/>
    </source>
</evidence>
<dbReference type="GO" id="GO:0032981">
    <property type="term" value="P:mitochondrial respiratory chain complex I assembly"/>
    <property type="evidence" value="ECO:0007669"/>
    <property type="project" value="TreeGrafter"/>
</dbReference>
<evidence type="ECO:0000313" key="6">
    <source>
        <dbReference type="EMBL" id="KAK2189068.1"/>
    </source>
</evidence>
<feature type="compositionally biased region" description="Basic residues" evidence="4">
    <location>
        <begin position="17"/>
        <end position="26"/>
    </location>
</feature>
<feature type="domain" description="FAD dependent oxidoreductase" evidence="5">
    <location>
        <begin position="222"/>
        <end position="499"/>
    </location>
</feature>
<protein>
    <recommendedName>
        <fullName evidence="2">FAD-dependent oxidoreductase domain-containing protein 1</fullName>
    </recommendedName>
</protein>
<dbReference type="Gene3D" id="3.50.50.60">
    <property type="entry name" value="FAD/NAD(P)-binding domain"/>
    <property type="match status" value="2"/>
</dbReference>
<dbReference type="SUPFAM" id="SSF51905">
    <property type="entry name" value="FAD/NAD(P)-binding domain"/>
    <property type="match status" value="1"/>
</dbReference>
<evidence type="ECO:0000256" key="3">
    <source>
        <dbReference type="ARBA" id="ARBA00046185"/>
    </source>
</evidence>
<comment type="caution">
    <text evidence="6">The sequence shown here is derived from an EMBL/GenBank/DDBJ whole genome shotgun (WGS) entry which is preliminary data.</text>
</comment>
<reference evidence="6" key="1">
    <citation type="journal article" date="2023" name="Mol. Biol. Evol.">
        <title>Third-Generation Sequencing Reveals the Adaptive Role of the Epigenome in Three Deep-Sea Polychaetes.</title>
        <authorList>
            <person name="Perez M."/>
            <person name="Aroh O."/>
            <person name="Sun Y."/>
            <person name="Lan Y."/>
            <person name="Juniper S.K."/>
            <person name="Young C.R."/>
            <person name="Angers B."/>
            <person name="Qian P.Y."/>
        </authorList>
    </citation>
    <scope>NUCLEOTIDE SEQUENCE</scope>
    <source>
        <strain evidence="6">R07B-5</strain>
    </source>
</reference>
<keyword evidence="7" id="KW-1185">Reference proteome</keyword>
<keyword evidence="1" id="KW-0560">Oxidoreductase</keyword>
<evidence type="ECO:0000256" key="1">
    <source>
        <dbReference type="ARBA" id="ARBA00023002"/>
    </source>
</evidence>
<evidence type="ECO:0000259" key="5">
    <source>
        <dbReference type="Pfam" id="PF01266"/>
    </source>
</evidence>
<organism evidence="6 7">
    <name type="scientific">Ridgeia piscesae</name>
    <name type="common">Tubeworm</name>
    <dbReference type="NCBI Taxonomy" id="27915"/>
    <lineage>
        <taxon>Eukaryota</taxon>
        <taxon>Metazoa</taxon>
        <taxon>Spiralia</taxon>
        <taxon>Lophotrochozoa</taxon>
        <taxon>Annelida</taxon>
        <taxon>Polychaeta</taxon>
        <taxon>Sedentaria</taxon>
        <taxon>Canalipalpata</taxon>
        <taxon>Sabellida</taxon>
        <taxon>Siboglinidae</taxon>
        <taxon>Ridgeia</taxon>
    </lineage>
</organism>
<dbReference type="GO" id="GO:0005739">
    <property type="term" value="C:mitochondrion"/>
    <property type="evidence" value="ECO:0007669"/>
    <property type="project" value="GOC"/>
</dbReference>
<comment type="function">
    <text evidence="3">Required for the assembly of the mitochondrial membrane respiratory chain NADH dehydrogenase (Complex I). Involved in mid-late stages of complex I assembly.</text>
</comment>
<proteinExistence type="predicted"/>
<gene>
    <name evidence="6" type="ORF">NP493_115g02040</name>
</gene>
<dbReference type="AlphaFoldDB" id="A0AAD9UGW8"/>
<evidence type="ECO:0000313" key="7">
    <source>
        <dbReference type="Proteomes" id="UP001209878"/>
    </source>
</evidence>
<evidence type="ECO:0000256" key="4">
    <source>
        <dbReference type="SAM" id="MobiDB-lite"/>
    </source>
</evidence>
<feature type="region of interest" description="Disordered" evidence="4">
    <location>
        <begin position="1"/>
        <end position="29"/>
    </location>
</feature>
<dbReference type="Gene3D" id="3.30.9.10">
    <property type="entry name" value="D-Amino Acid Oxidase, subunit A, domain 2"/>
    <property type="match status" value="2"/>
</dbReference>
<name>A0AAD9UGW8_RIDPI</name>
<dbReference type="Pfam" id="PF01266">
    <property type="entry name" value="DAO"/>
    <property type="match status" value="1"/>
</dbReference>
<dbReference type="EMBL" id="JAODUO010000114">
    <property type="protein sequence ID" value="KAK2189068.1"/>
    <property type="molecule type" value="Genomic_DNA"/>
</dbReference>
<accession>A0AAD9UGW8</accession>
<dbReference type="InterPro" id="IPR036188">
    <property type="entry name" value="FAD/NAD-bd_sf"/>
</dbReference>
<dbReference type="PANTHER" id="PTHR13847">
    <property type="entry name" value="SARCOSINE DEHYDROGENASE-RELATED"/>
    <property type="match status" value="1"/>
</dbReference>
<sequence length="532" mass="59410">MSQDSIPKVALRWTPPGKRKRGRPKMTSRQSVIAELKYMVLSWGEAQASAKDRTLWRSIGVALCPTGDEEDKAESAIDSLPRQLLDYVVEQDSSGNPGDDGIPNKSPAHPGPAPTEAGDYKDPVEFLRKELKQFGTEVTLPVPRETDICVVGGGLVGLSVAYWLKQRNPKGFNLAVVEKDPSYSRAASVLSVGGIRQQFSLPENVQMSMFSAEFLRNVKEHLGVLGLQNEGWFDPWLLMAALKMKLASMHTTFITGEVVGFDGDTHRTIVDGVLRERKRLHVVKVKAQDGLVYPMTFAMCANCAGPWSRDVARLAGIGGGEGPLSVDLPVEPRKRYVYVIHCPDGPGLNMPFLVDPSGVFIRREGLAGYYLCGASPSSDAEEPDPTNLDVDYEFFNSHIWPVLARRCVAFETLKDLYDELSYSMQPNYFHEHVLPILVKRMPCFEHAQVKNAWAGYYDYNYFDQNLIIGNHPYHRNIMFANGSSGHGIQHALAIGRALMEFMIDDEFKTIDLSRFNFDRIMDDDPLFEDGIV</sequence>